<evidence type="ECO:0000313" key="2">
    <source>
        <dbReference type="Proteomes" id="UP001500393"/>
    </source>
</evidence>
<reference evidence="1 2" key="1">
    <citation type="journal article" date="2019" name="Int. J. Syst. Evol. Microbiol.">
        <title>The Global Catalogue of Microorganisms (GCM) 10K type strain sequencing project: providing services to taxonomists for standard genome sequencing and annotation.</title>
        <authorList>
            <consortium name="The Broad Institute Genomics Platform"/>
            <consortium name="The Broad Institute Genome Sequencing Center for Infectious Disease"/>
            <person name="Wu L."/>
            <person name="Ma J."/>
        </authorList>
    </citation>
    <scope>NUCLEOTIDE SEQUENCE [LARGE SCALE GENOMIC DNA]</scope>
    <source>
        <strain evidence="1 2">JCM 14969</strain>
    </source>
</reference>
<keyword evidence="2" id="KW-1185">Reference proteome</keyword>
<proteinExistence type="predicted"/>
<organism evidence="1 2">
    <name type="scientific">Kribbella sancticallisti</name>
    <dbReference type="NCBI Taxonomy" id="460087"/>
    <lineage>
        <taxon>Bacteria</taxon>
        <taxon>Bacillati</taxon>
        <taxon>Actinomycetota</taxon>
        <taxon>Actinomycetes</taxon>
        <taxon>Propionibacteriales</taxon>
        <taxon>Kribbellaceae</taxon>
        <taxon>Kribbella</taxon>
    </lineage>
</organism>
<protein>
    <submittedName>
        <fullName evidence="1">Uncharacterized protein</fullName>
    </submittedName>
</protein>
<sequence length="89" mass="9404">MPHDHNLAAITHRVNDGIGVLSPAGQAVVDGQVDGHCAVPTLAKFSRDQMPVPAAATTTVHKYERGHSFTLATYPPNSGTAVPRAHRGR</sequence>
<name>A0ABN2EWA6_9ACTN</name>
<accession>A0ABN2EWA6</accession>
<evidence type="ECO:0000313" key="1">
    <source>
        <dbReference type="EMBL" id="GAA1619825.1"/>
    </source>
</evidence>
<dbReference type="EMBL" id="BAAAOS010000073">
    <property type="protein sequence ID" value="GAA1619825.1"/>
    <property type="molecule type" value="Genomic_DNA"/>
</dbReference>
<gene>
    <name evidence="1" type="ORF">GCM10009789_86850</name>
</gene>
<dbReference type="Proteomes" id="UP001500393">
    <property type="component" value="Unassembled WGS sequence"/>
</dbReference>
<comment type="caution">
    <text evidence="1">The sequence shown here is derived from an EMBL/GenBank/DDBJ whole genome shotgun (WGS) entry which is preliminary data.</text>
</comment>